<feature type="binding site" evidence="5">
    <location>
        <position position="139"/>
    </location>
    <ligand>
        <name>NAD(+)</name>
        <dbReference type="ChEBI" id="CHEBI:57540"/>
    </ligand>
</feature>
<reference evidence="7 8" key="1">
    <citation type="submission" date="2018-09" db="EMBL/GenBank/DDBJ databases">
        <title>The draft genome of Acinetobacter sp. strains.</title>
        <authorList>
            <person name="Qin J."/>
            <person name="Feng Y."/>
            <person name="Zong Z."/>
        </authorList>
    </citation>
    <scope>NUCLEOTIDE SEQUENCE [LARGE SCALE GENOMIC DNA]</scope>
    <source>
        <strain evidence="7 8">WCHAc060003</strain>
    </source>
</reference>
<feature type="binding site" evidence="4">
    <location>
        <begin position="237"/>
        <end position="241"/>
    </location>
    <ligand>
        <name>substrate</name>
    </ligand>
</feature>
<dbReference type="SUPFAM" id="SSF52413">
    <property type="entry name" value="UDP-glucose/GDP-mannose dehydrogenase C-terminal domain"/>
    <property type="match status" value="1"/>
</dbReference>
<dbReference type="Pfam" id="PF03720">
    <property type="entry name" value="UDPG_MGDP_dh_C"/>
    <property type="match status" value="1"/>
</dbReference>
<dbReference type="Gene3D" id="3.40.50.720">
    <property type="entry name" value="NAD(P)-binding Rossmann-like Domain"/>
    <property type="match status" value="2"/>
</dbReference>
<dbReference type="Pfam" id="PF00984">
    <property type="entry name" value="UDPG_MGDP_dh"/>
    <property type="match status" value="1"/>
</dbReference>
<dbReference type="InterPro" id="IPR008927">
    <property type="entry name" value="6-PGluconate_DH-like_C_sf"/>
</dbReference>
<comment type="catalytic activity">
    <reaction evidence="3">
        <text>UDP-alpha-D-glucose + 2 NAD(+) + H2O = UDP-alpha-D-glucuronate + 2 NADH + 3 H(+)</text>
        <dbReference type="Rhea" id="RHEA:23596"/>
        <dbReference type="ChEBI" id="CHEBI:15377"/>
        <dbReference type="ChEBI" id="CHEBI:15378"/>
        <dbReference type="ChEBI" id="CHEBI:57540"/>
        <dbReference type="ChEBI" id="CHEBI:57945"/>
        <dbReference type="ChEBI" id="CHEBI:58052"/>
        <dbReference type="ChEBI" id="CHEBI:58885"/>
        <dbReference type="EC" id="1.1.1.22"/>
    </reaction>
</comment>
<comment type="similarity">
    <text evidence="3">Belongs to the UDP-glucose/GDP-mannose dehydrogenase family.</text>
</comment>
<dbReference type="PIRSF" id="PIRSF000124">
    <property type="entry name" value="UDPglc_GDPman_dh"/>
    <property type="match status" value="1"/>
</dbReference>
<dbReference type="InterPro" id="IPR014027">
    <property type="entry name" value="UDP-Glc/GDP-Man_DH_C"/>
</dbReference>
<organism evidence="7 8">
    <name type="scientific">Acinetobacter cumulans</name>
    <dbReference type="NCBI Taxonomy" id="2136182"/>
    <lineage>
        <taxon>Bacteria</taxon>
        <taxon>Pseudomonadati</taxon>
        <taxon>Pseudomonadota</taxon>
        <taxon>Gammaproteobacteria</taxon>
        <taxon>Moraxellales</taxon>
        <taxon>Moraxellaceae</taxon>
        <taxon>Acinetobacter</taxon>
    </lineage>
</organism>
<feature type="domain" description="UDP-glucose/GDP-mannose dehydrogenase C-terminal" evidence="6">
    <location>
        <begin position="302"/>
        <end position="406"/>
    </location>
</feature>
<evidence type="ECO:0000256" key="1">
    <source>
        <dbReference type="ARBA" id="ARBA00015132"/>
    </source>
</evidence>
<dbReference type="InterPro" id="IPR017476">
    <property type="entry name" value="UDP-Glc/GDP-Man"/>
</dbReference>
<feature type="binding site" evidence="4">
    <location>
        <position position="192"/>
    </location>
    <ligand>
        <name>substrate</name>
    </ligand>
</feature>
<dbReference type="SMART" id="SM00984">
    <property type="entry name" value="UDPG_MGDP_dh_C"/>
    <property type="match status" value="1"/>
</dbReference>
<keyword evidence="3 5" id="KW-0520">NAD</keyword>
<dbReference type="AlphaFoldDB" id="A0A498DCY0"/>
<gene>
    <name evidence="7" type="ORF">D9K80_07275</name>
</gene>
<sequence>MKIAVFGSTLNAAVMGALFAEHGHSVIWCPESDIRFFHVHNLPFDSNLKKIIELQQLNGALKICDLSQILKYEFDVYFLAFNPSKLDVAIELAHKLKAEPIIHPKLMVNSSTFGLQGTKTLQDILSKDAWVYIPDMTQEGSSVENIAQSKSIVIGTNEDAFAKKQIKELLRPIYPRMHQLIFMPILDAEFTKMSISGMLATRISYMNDLSLVAEKLNIDIENVRLGVGADSRIGPSYLYSGVGFGGENFSRDILALSQTVTDSGNRSRLLQQVWEINEQQKELLFRKFWNYYKADIQGKTVAIWGASFRESSSSIINSPIHSLLQAFWAQKVTVRLHDPRALPEIEKAYGARDDLILCDDQYEAAENAHALCLVTAWKQYWSPDYRRLKNVMQHPFILDGRNIYDPHYVKEEGFAYEGVGRL</sequence>
<dbReference type="PIRSF" id="PIRSF500134">
    <property type="entry name" value="UDPglc_DH_bac"/>
    <property type="match status" value="1"/>
</dbReference>
<dbReference type="InterPro" id="IPR036220">
    <property type="entry name" value="UDP-Glc/GDP-Man_DH_C_sf"/>
</dbReference>
<dbReference type="EMBL" id="RCHD01000013">
    <property type="protein sequence ID" value="RLL35856.1"/>
    <property type="molecule type" value="Genomic_DNA"/>
</dbReference>
<evidence type="ECO:0000256" key="2">
    <source>
        <dbReference type="ARBA" id="ARBA00023002"/>
    </source>
</evidence>
<dbReference type="Gene3D" id="1.20.5.100">
    <property type="entry name" value="Cytochrome c1, transmembrane anchor, C-terminal"/>
    <property type="match status" value="1"/>
</dbReference>
<dbReference type="GO" id="GO:0003979">
    <property type="term" value="F:UDP-glucose 6-dehydrogenase activity"/>
    <property type="evidence" value="ECO:0007669"/>
    <property type="project" value="UniProtKB-EC"/>
</dbReference>
<name>A0A498DCY0_9GAMM</name>
<feature type="binding site" evidence="5">
    <location>
        <position position="112"/>
    </location>
    <ligand>
        <name>NAD(+)</name>
        <dbReference type="ChEBI" id="CHEBI:57540"/>
    </ligand>
</feature>
<protein>
    <recommendedName>
        <fullName evidence="1 3">UDP-glucose 6-dehydrogenase</fullName>
        <ecNumber evidence="3">1.1.1.22</ecNumber>
    </recommendedName>
</protein>
<dbReference type="PANTHER" id="PTHR43750">
    <property type="entry name" value="UDP-GLUCOSE 6-DEHYDROGENASE TUAD"/>
    <property type="match status" value="1"/>
</dbReference>
<dbReference type="InterPro" id="IPR028357">
    <property type="entry name" value="UDPglc_DH_bac"/>
</dbReference>
<dbReference type="EC" id="1.1.1.22" evidence="3"/>
<evidence type="ECO:0000256" key="5">
    <source>
        <dbReference type="PIRSR" id="PIRSR500134-3"/>
    </source>
</evidence>
<feature type="binding site" evidence="4">
    <location>
        <position position="245"/>
    </location>
    <ligand>
        <name>substrate</name>
    </ligand>
</feature>
<evidence type="ECO:0000313" key="8">
    <source>
        <dbReference type="Proteomes" id="UP000267166"/>
    </source>
</evidence>
<dbReference type="SUPFAM" id="SSF48179">
    <property type="entry name" value="6-phosphogluconate dehydrogenase C-terminal domain-like"/>
    <property type="match status" value="1"/>
</dbReference>
<comment type="caution">
    <text evidence="7">The sequence shown here is derived from an EMBL/GenBank/DDBJ whole genome shotgun (WGS) entry which is preliminary data.</text>
</comment>
<evidence type="ECO:0000256" key="3">
    <source>
        <dbReference type="PIRNR" id="PIRNR000124"/>
    </source>
</evidence>
<dbReference type="GO" id="GO:0051287">
    <property type="term" value="F:NAD binding"/>
    <property type="evidence" value="ECO:0007669"/>
    <property type="project" value="InterPro"/>
</dbReference>
<dbReference type="GO" id="GO:0000271">
    <property type="term" value="P:polysaccharide biosynthetic process"/>
    <property type="evidence" value="ECO:0007669"/>
    <property type="project" value="InterPro"/>
</dbReference>
<evidence type="ECO:0000256" key="4">
    <source>
        <dbReference type="PIRSR" id="PIRSR500134-2"/>
    </source>
</evidence>
<dbReference type="InterPro" id="IPR014026">
    <property type="entry name" value="UDP-Glc/GDP-Man_DH_dimer"/>
</dbReference>
<dbReference type="InterPro" id="IPR036291">
    <property type="entry name" value="NAD(P)-bd_dom_sf"/>
</dbReference>
<dbReference type="SUPFAM" id="SSF51735">
    <property type="entry name" value="NAD(P)-binding Rossmann-fold domains"/>
    <property type="match status" value="1"/>
</dbReference>
<evidence type="ECO:0000313" key="7">
    <source>
        <dbReference type="EMBL" id="RLL35856.1"/>
    </source>
</evidence>
<dbReference type="Proteomes" id="UP000267166">
    <property type="component" value="Unassembled WGS sequence"/>
</dbReference>
<dbReference type="PANTHER" id="PTHR43750:SF3">
    <property type="entry name" value="UDP-GLUCOSE 6-DEHYDROGENASE TUAD"/>
    <property type="match status" value="1"/>
</dbReference>
<proteinExistence type="inferred from homology"/>
<keyword evidence="2 3" id="KW-0560">Oxidoreductase</keyword>
<evidence type="ECO:0000259" key="6">
    <source>
        <dbReference type="SMART" id="SM00984"/>
    </source>
</evidence>
<accession>A0A498DCY0</accession>